<evidence type="ECO:0000256" key="1">
    <source>
        <dbReference type="ARBA" id="ARBA00004141"/>
    </source>
</evidence>
<keyword evidence="5 6" id="KW-0472">Membrane</keyword>
<dbReference type="Gene3D" id="1.20.1250.20">
    <property type="entry name" value="MFS general substrate transporter like domains"/>
    <property type="match status" value="1"/>
</dbReference>
<keyword evidence="2" id="KW-0813">Transport</keyword>
<dbReference type="PANTHER" id="PTHR43385">
    <property type="entry name" value="RIBOFLAVIN TRANSPORTER RIBJ"/>
    <property type="match status" value="1"/>
</dbReference>
<organism evidence="7 8">
    <name type="scientific">Tardiphaga robiniae</name>
    <dbReference type="NCBI Taxonomy" id="943830"/>
    <lineage>
        <taxon>Bacteria</taxon>
        <taxon>Pseudomonadati</taxon>
        <taxon>Pseudomonadota</taxon>
        <taxon>Alphaproteobacteria</taxon>
        <taxon>Hyphomicrobiales</taxon>
        <taxon>Nitrobacteraceae</taxon>
        <taxon>Tardiphaga</taxon>
    </lineage>
</organism>
<feature type="transmembrane region" description="Helical" evidence="6">
    <location>
        <begin position="12"/>
        <end position="34"/>
    </location>
</feature>
<keyword evidence="4 6" id="KW-1133">Transmembrane helix</keyword>
<dbReference type="RefSeq" id="WP_068733603.1">
    <property type="nucleotide sequence ID" value="NZ_LVYV01000012.1"/>
</dbReference>
<gene>
    <name evidence="7" type="ORF">A4A58_08095</name>
</gene>
<dbReference type="AlphaFoldDB" id="A0A163ZD87"/>
<feature type="transmembrane region" description="Helical" evidence="6">
    <location>
        <begin position="250"/>
        <end position="272"/>
    </location>
</feature>
<feature type="transmembrane region" description="Helical" evidence="6">
    <location>
        <begin position="104"/>
        <end position="128"/>
    </location>
</feature>
<dbReference type="Pfam" id="PF07690">
    <property type="entry name" value="MFS_1"/>
    <property type="match status" value="1"/>
</dbReference>
<proteinExistence type="predicted"/>
<dbReference type="GO" id="GO:0016020">
    <property type="term" value="C:membrane"/>
    <property type="evidence" value="ECO:0007669"/>
    <property type="project" value="UniProtKB-SubCell"/>
</dbReference>
<dbReference type="STRING" id="943830.A4A58_08095"/>
<feature type="transmembrane region" description="Helical" evidence="6">
    <location>
        <begin position="170"/>
        <end position="190"/>
    </location>
</feature>
<feature type="transmembrane region" description="Helical" evidence="6">
    <location>
        <begin position="46"/>
        <end position="73"/>
    </location>
</feature>
<dbReference type="InterPro" id="IPR011701">
    <property type="entry name" value="MFS"/>
</dbReference>
<dbReference type="InterPro" id="IPR036259">
    <property type="entry name" value="MFS_trans_sf"/>
</dbReference>
<comment type="caution">
    <text evidence="7">The sequence shown here is derived from an EMBL/GenBank/DDBJ whole genome shotgun (WGS) entry which is preliminary data.</text>
</comment>
<evidence type="ECO:0000313" key="7">
    <source>
        <dbReference type="EMBL" id="KZD23323.1"/>
    </source>
</evidence>
<evidence type="ECO:0000256" key="5">
    <source>
        <dbReference type="ARBA" id="ARBA00023136"/>
    </source>
</evidence>
<sequence>MHRLRDLVFGPGRAVLVLAFTQILTWGILIYPPVLTMPHVTAAHGWSLAFGMAGFSLGLIVSGLLSPVVGGLIDRHGGNVVMASGALAGALGLALFSVADHPATYLACWLLLGAAMSASLYDPAFATLTRIFGASARRQITFVTFAGGFASTVGWPATHLLLEAVGWRGTYLTFAAIFAFVVAPLHAFALPRHVAVAPLPVVDAVVVPQQATLRPEGWPFILLAAAFSLYSFILSGVTSNLLALLERGGLSAATAVTIGAMFGPAQVASRLADFMLAGRTHPLWIARGAVVLVVSAFAMLALAGISFPLAALFAVAFGAANGVMTIARGALPLLMFGPVGYGRVIGRIARPALFVQAFAPFVVASAVETLSDRTVLLLGTAGALIVLVCFVMIKTPGVAARR</sequence>
<feature type="transmembrane region" description="Helical" evidence="6">
    <location>
        <begin position="348"/>
        <end position="367"/>
    </location>
</feature>
<dbReference type="Proteomes" id="UP000076574">
    <property type="component" value="Unassembled WGS sequence"/>
</dbReference>
<dbReference type="OrthoDB" id="7200137at2"/>
<comment type="subcellular location">
    <subcellularLocation>
        <location evidence="1">Membrane</location>
        <topology evidence="1">Multi-pass membrane protein</topology>
    </subcellularLocation>
</comment>
<dbReference type="EMBL" id="LVYV01000012">
    <property type="protein sequence ID" value="KZD23323.1"/>
    <property type="molecule type" value="Genomic_DNA"/>
</dbReference>
<evidence type="ECO:0000256" key="2">
    <source>
        <dbReference type="ARBA" id="ARBA00022448"/>
    </source>
</evidence>
<protein>
    <submittedName>
        <fullName evidence="7">MFS transporter</fullName>
    </submittedName>
</protein>
<dbReference type="GO" id="GO:0022857">
    <property type="term" value="F:transmembrane transporter activity"/>
    <property type="evidence" value="ECO:0007669"/>
    <property type="project" value="InterPro"/>
</dbReference>
<keyword evidence="8" id="KW-1185">Reference proteome</keyword>
<evidence type="ECO:0000256" key="6">
    <source>
        <dbReference type="SAM" id="Phobius"/>
    </source>
</evidence>
<feature type="transmembrane region" description="Helical" evidence="6">
    <location>
        <begin position="311"/>
        <end position="336"/>
    </location>
</feature>
<evidence type="ECO:0000313" key="8">
    <source>
        <dbReference type="Proteomes" id="UP000076574"/>
    </source>
</evidence>
<name>A0A163ZD87_9BRAD</name>
<feature type="transmembrane region" description="Helical" evidence="6">
    <location>
        <begin position="80"/>
        <end position="98"/>
    </location>
</feature>
<dbReference type="SUPFAM" id="SSF103473">
    <property type="entry name" value="MFS general substrate transporter"/>
    <property type="match status" value="1"/>
</dbReference>
<feature type="transmembrane region" description="Helical" evidence="6">
    <location>
        <begin position="220"/>
        <end position="244"/>
    </location>
</feature>
<feature type="transmembrane region" description="Helical" evidence="6">
    <location>
        <begin position="373"/>
        <end position="393"/>
    </location>
</feature>
<feature type="transmembrane region" description="Helical" evidence="6">
    <location>
        <begin position="140"/>
        <end position="158"/>
    </location>
</feature>
<keyword evidence="3 6" id="KW-0812">Transmembrane</keyword>
<dbReference type="InterPro" id="IPR052983">
    <property type="entry name" value="MFS_Riboflavin_Transporter"/>
</dbReference>
<reference evidence="7 8" key="1">
    <citation type="submission" date="2016-03" db="EMBL/GenBank/DDBJ databases">
        <title>Microsymbionts genomes from the relict species Vavilovia formosa (Stev.) Fed.</title>
        <authorList>
            <person name="Kopat V."/>
            <person name="Chirak E."/>
            <person name="Kimeklis A."/>
            <person name="Andronov E."/>
        </authorList>
    </citation>
    <scope>NUCLEOTIDE SEQUENCE [LARGE SCALE GENOMIC DNA]</scope>
    <source>
        <strain evidence="7 8">Vaf07</strain>
    </source>
</reference>
<evidence type="ECO:0000256" key="4">
    <source>
        <dbReference type="ARBA" id="ARBA00022989"/>
    </source>
</evidence>
<accession>A0A163ZD87</accession>
<dbReference type="PANTHER" id="PTHR43385:SF1">
    <property type="entry name" value="RIBOFLAVIN TRANSPORTER RIBJ"/>
    <property type="match status" value="1"/>
</dbReference>
<evidence type="ECO:0000256" key="3">
    <source>
        <dbReference type="ARBA" id="ARBA00022692"/>
    </source>
</evidence>
<feature type="transmembrane region" description="Helical" evidence="6">
    <location>
        <begin position="284"/>
        <end position="305"/>
    </location>
</feature>